<accession>A0A231H8U8</accession>
<evidence type="ECO:0000256" key="1">
    <source>
        <dbReference type="SAM" id="SignalP"/>
    </source>
</evidence>
<evidence type="ECO:0000313" key="2">
    <source>
        <dbReference type="EMBL" id="OXR45251.1"/>
    </source>
</evidence>
<keyword evidence="3" id="KW-1185">Reference proteome</keyword>
<reference evidence="2 3" key="1">
    <citation type="submission" date="2017-07" db="EMBL/GenBank/DDBJ databases">
        <title>First draft Genome Sequence of Nocardia cerradoensis isolated from human infection.</title>
        <authorList>
            <person name="Carrasco G."/>
        </authorList>
    </citation>
    <scope>NUCLEOTIDE SEQUENCE [LARGE SCALE GENOMIC DNA]</scope>
    <source>
        <strain evidence="2 3">CNM20130759</strain>
    </source>
</reference>
<protein>
    <recommendedName>
        <fullName evidence="4">Heme-binding protein</fullName>
    </recommendedName>
</protein>
<comment type="caution">
    <text evidence="2">The sequence shown here is derived from an EMBL/GenBank/DDBJ whole genome shotgun (WGS) entry which is preliminary data.</text>
</comment>
<feature type="chain" id="PRO_5039626534" description="Heme-binding protein" evidence="1">
    <location>
        <begin position="27"/>
        <end position="106"/>
    </location>
</feature>
<dbReference type="EMBL" id="NGAF01000004">
    <property type="protein sequence ID" value="OXR45251.1"/>
    <property type="molecule type" value="Genomic_DNA"/>
</dbReference>
<dbReference type="Proteomes" id="UP000215506">
    <property type="component" value="Unassembled WGS sequence"/>
</dbReference>
<evidence type="ECO:0008006" key="4">
    <source>
        <dbReference type="Google" id="ProtNLM"/>
    </source>
</evidence>
<evidence type="ECO:0000313" key="3">
    <source>
        <dbReference type="Proteomes" id="UP000215506"/>
    </source>
</evidence>
<dbReference type="AlphaFoldDB" id="A0A231H8U8"/>
<dbReference type="RefSeq" id="WP_039776756.1">
    <property type="nucleotide sequence ID" value="NZ_JAAXOR010000007.1"/>
</dbReference>
<sequence length="106" mass="10982">MIKSLPAVVFAAVTTASLLLLPTATAEAKSPACDRAIAMVNAGVQMSGGTFDAETARALHDRLWTVGDLAAGEERAAITGYADALIDDSVTDLQPFTDELNRVCGS</sequence>
<organism evidence="2 3">
    <name type="scientific">Nocardia cerradoensis</name>
    <dbReference type="NCBI Taxonomy" id="85688"/>
    <lineage>
        <taxon>Bacteria</taxon>
        <taxon>Bacillati</taxon>
        <taxon>Actinomycetota</taxon>
        <taxon>Actinomycetes</taxon>
        <taxon>Mycobacteriales</taxon>
        <taxon>Nocardiaceae</taxon>
        <taxon>Nocardia</taxon>
    </lineage>
</organism>
<keyword evidence="1" id="KW-0732">Signal</keyword>
<feature type="signal peptide" evidence="1">
    <location>
        <begin position="1"/>
        <end position="26"/>
    </location>
</feature>
<proteinExistence type="predicted"/>
<name>A0A231H8U8_9NOCA</name>
<gene>
    <name evidence="2" type="ORF">B7C42_02376</name>
</gene>